<dbReference type="PANTHER" id="PTHR22642:SF2">
    <property type="entry name" value="PROTEIN LONG AFTER FAR-RED 3"/>
    <property type="match status" value="1"/>
</dbReference>
<dbReference type="PANTHER" id="PTHR22642">
    <property type="entry name" value="IMIDAZOLONEPROPIONASE"/>
    <property type="match status" value="1"/>
</dbReference>
<dbReference type="Gene3D" id="3.10.310.70">
    <property type="match status" value="1"/>
</dbReference>
<evidence type="ECO:0000259" key="1">
    <source>
        <dbReference type="Pfam" id="PF07969"/>
    </source>
</evidence>
<proteinExistence type="predicted"/>
<dbReference type="InterPro" id="IPR011059">
    <property type="entry name" value="Metal-dep_hydrolase_composite"/>
</dbReference>
<feature type="domain" description="Amidohydrolase 3" evidence="1">
    <location>
        <begin position="37"/>
        <end position="457"/>
    </location>
</feature>
<accession>A0ABY1Q477</accession>
<name>A0ABY1Q477_9SPHN</name>
<reference evidence="2 3" key="1">
    <citation type="submission" date="2017-05" db="EMBL/GenBank/DDBJ databases">
        <authorList>
            <person name="Varghese N."/>
            <person name="Submissions S."/>
        </authorList>
    </citation>
    <scope>NUCLEOTIDE SEQUENCE [LARGE SCALE GENOMIC DNA]</scope>
    <source>
        <strain evidence="2 3">SM16</strain>
    </source>
</reference>
<dbReference type="Pfam" id="PF07969">
    <property type="entry name" value="Amidohydro_3"/>
    <property type="match status" value="1"/>
</dbReference>
<dbReference type="RefSeq" id="WP_283405219.1">
    <property type="nucleotide sequence ID" value="NZ_FXUI01000002.1"/>
</dbReference>
<gene>
    <name evidence="2" type="ORF">SAMN06296065_102153</name>
</gene>
<sequence>MLIRNAQLWQSCLSDVRIQNGRVAEIGTLEPRWGERLIDGGGGLLIPGLHDNHIHLAALSAQQSSIMCGPPAVSNAAELARALDKPGDGWLRGTGFHECVMDGKLPDARVLDGMIAHRPFRMQHRTGRMWFLNTPALAELLAKAAPPPGLEHDGERFTGRLFDEDDWLRRGLQSVPPDFEESSKRLARFGVTGITDMSPRNDPQMARHFAEQKSAGRLLQSVILAGAPSLAEGVLEACQLGPLKLHLHENALPDFDDAVALVQTARAQGRSVAVHCVTEVELVFTAALLEVAGSRRGDRIEHASVVPEVLIPRLRHLQLDLCVQPHFITERGDSYLANMPPRQMPDMYRLRSLMSAAIPLCGGSDAPYGDPDPWKSMAAAVTRTTLAGAMIGEEECLSPEEALALYLVDPREISRQRQIVPGAAADLCLLDRPWAEVRRRLCSDDVRLTIAAGKIIHDRVDQSPCEGRACADTPA</sequence>
<protein>
    <submittedName>
        <fullName evidence="2">Predicted amidohydrolase YtcJ</fullName>
    </submittedName>
</protein>
<evidence type="ECO:0000313" key="2">
    <source>
        <dbReference type="EMBL" id="SMP56585.1"/>
    </source>
</evidence>
<dbReference type="SUPFAM" id="SSF51556">
    <property type="entry name" value="Metallo-dependent hydrolases"/>
    <property type="match status" value="1"/>
</dbReference>
<evidence type="ECO:0000313" key="3">
    <source>
        <dbReference type="Proteomes" id="UP001157910"/>
    </source>
</evidence>
<organism evidence="2 3">
    <name type="scientific">Novosphingobium panipatense</name>
    <dbReference type="NCBI Taxonomy" id="428991"/>
    <lineage>
        <taxon>Bacteria</taxon>
        <taxon>Pseudomonadati</taxon>
        <taxon>Pseudomonadota</taxon>
        <taxon>Alphaproteobacteria</taxon>
        <taxon>Sphingomonadales</taxon>
        <taxon>Sphingomonadaceae</taxon>
        <taxon>Novosphingobium</taxon>
    </lineage>
</organism>
<keyword evidence="3" id="KW-1185">Reference proteome</keyword>
<dbReference type="SUPFAM" id="SSF51338">
    <property type="entry name" value="Composite domain of metallo-dependent hydrolases"/>
    <property type="match status" value="1"/>
</dbReference>
<comment type="caution">
    <text evidence="2">The sequence shown here is derived from an EMBL/GenBank/DDBJ whole genome shotgun (WGS) entry which is preliminary data.</text>
</comment>
<dbReference type="EMBL" id="FXUI01000002">
    <property type="protein sequence ID" value="SMP56585.1"/>
    <property type="molecule type" value="Genomic_DNA"/>
</dbReference>
<dbReference type="InterPro" id="IPR013108">
    <property type="entry name" value="Amidohydro_3"/>
</dbReference>
<dbReference type="Proteomes" id="UP001157910">
    <property type="component" value="Unassembled WGS sequence"/>
</dbReference>
<dbReference type="InterPro" id="IPR032466">
    <property type="entry name" value="Metal_Hydrolase"/>
</dbReference>
<dbReference type="Gene3D" id="3.20.20.140">
    <property type="entry name" value="Metal-dependent hydrolases"/>
    <property type="match status" value="2"/>
</dbReference>
<dbReference type="Gene3D" id="2.30.40.10">
    <property type="entry name" value="Urease, subunit C, domain 1"/>
    <property type="match status" value="1"/>
</dbReference>